<evidence type="ECO:0000256" key="3">
    <source>
        <dbReference type="RuleBase" id="RU000363"/>
    </source>
</evidence>
<dbReference type="InterPro" id="IPR002347">
    <property type="entry name" value="SDR_fam"/>
</dbReference>
<dbReference type="InterPro" id="IPR051911">
    <property type="entry name" value="SDR_oxidoreductase"/>
</dbReference>
<dbReference type="NCBIfam" id="NF004824">
    <property type="entry name" value="PRK06180.1"/>
    <property type="match status" value="1"/>
</dbReference>
<dbReference type="CDD" id="cd05374">
    <property type="entry name" value="17beta-HSD-like_SDR_c"/>
    <property type="match status" value="1"/>
</dbReference>
<dbReference type="InterPro" id="IPR036291">
    <property type="entry name" value="NAD(P)-bd_dom_sf"/>
</dbReference>
<keyword evidence="6" id="KW-1185">Reference proteome</keyword>
<dbReference type="SMART" id="SM00822">
    <property type="entry name" value="PKS_KR"/>
    <property type="match status" value="1"/>
</dbReference>
<proteinExistence type="inferred from homology"/>
<dbReference type="NCBIfam" id="NF006114">
    <property type="entry name" value="PRK08263.1"/>
    <property type="match status" value="1"/>
</dbReference>
<evidence type="ECO:0000256" key="2">
    <source>
        <dbReference type="ARBA" id="ARBA00023002"/>
    </source>
</evidence>
<feature type="domain" description="Ketoreductase" evidence="4">
    <location>
        <begin position="9"/>
        <end position="185"/>
    </location>
</feature>
<dbReference type="InterPro" id="IPR057326">
    <property type="entry name" value="KR_dom"/>
</dbReference>
<dbReference type="Gene3D" id="3.40.50.720">
    <property type="entry name" value="NAD(P)-binding Rossmann-like Domain"/>
    <property type="match status" value="1"/>
</dbReference>
<protein>
    <submittedName>
        <fullName evidence="5">Short-chain dehydrogenase/reductase</fullName>
    </submittedName>
</protein>
<comment type="similarity">
    <text evidence="1 3">Belongs to the short-chain dehydrogenases/reductases (SDR) family.</text>
</comment>
<keyword evidence="2" id="KW-0560">Oxidoreductase</keyword>
<dbReference type="EMBL" id="BNJK01000001">
    <property type="protein sequence ID" value="GHO95625.1"/>
    <property type="molecule type" value="Genomic_DNA"/>
</dbReference>
<dbReference type="GO" id="GO:0016491">
    <property type="term" value="F:oxidoreductase activity"/>
    <property type="evidence" value="ECO:0007669"/>
    <property type="project" value="UniProtKB-KW"/>
</dbReference>
<dbReference type="PANTHER" id="PTHR43976">
    <property type="entry name" value="SHORT CHAIN DEHYDROGENASE"/>
    <property type="match status" value="1"/>
</dbReference>
<sequence length="286" mass="30884">MSQINDAARVWFITGSSAGFGRALAEAVLAHGEHLVATARHLEQLQDLSARYLDHLLTLPLDVTNEQEIRAAVAQAVERFGRIDVLVNNAGYGLFGAVEEADDAEARQIFDTNVFGVLNVTRAVLPIMRKQRHGHILMLSSLSGVVGTMGMGMYDATKFAVEGLSEALAQEVAPLGIHITLIEPGLFRTSFTGRSLKVAQKQIEDYAQTSGMVVGWTKQHIDGQQPGDPALAAQAMIKITEVAQPPLRLVLGADALDMIRKKLAGMMQELDAWEATTIATAFPAVE</sequence>
<organism evidence="5 6">
    <name type="scientific">Reticulibacter mediterranei</name>
    <dbReference type="NCBI Taxonomy" id="2778369"/>
    <lineage>
        <taxon>Bacteria</taxon>
        <taxon>Bacillati</taxon>
        <taxon>Chloroflexota</taxon>
        <taxon>Ktedonobacteria</taxon>
        <taxon>Ktedonobacterales</taxon>
        <taxon>Reticulibacteraceae</taxon>
        <taxon>Reticulibacter</taxon>
    </lineage>
</organism>
<dbReference type="Proteomes" id="UP000597444">
    <property type="component" value="Unassembled WGS sequence"/>
</dbReference>
<dbReference type="PRINTS" id="PR00080">
    <property type="entry name" value="SDRFAMILY"/>
</dbReference>
<evidence type="ECO:0000313" key="5">
    <source>
        <dbReference type="EMBL" id="GHO95625.1"/>
    </source>
</evidence>
<evidence type="ECO:0000313" key="6">
    <source>
        <dbReference type="Proteomes" id="UP000597444"/>
    </source>
</evidence>
<dbReference type="Pfam" id="PF00106">
    <property type="entry name" value="adh_short"/>
    <property type="match status" value="1"/>
</dbReference>
<dbReference type="SUPFAM" id="SSF51735">
    <property type="entry name" value="NAD(P)-binding Rossmann-fold domains"/>
    <property type="match status" value="1"/>
</dbReference>
<gene>
    <name evidence="5" type="ORF">KSF_056730</name>
</gene>
<dbReference type="PRINTS" id="PR00081">
    <property type="entry name" value="GDHRDH"/>
</dbReference>
<reference evidence="5" key="1">
    <citation type="submission" date="2020-10" db="EMBL/GenBank/DDBJ databases">
        <title>Taxonomic study of unclassified bacteria belonging to the class Ktedonobacteria.</title>
        <authorList>
            <person name="Yabe S."/>
            <person name="Wang C.M."/>
            <person name="Zheng Y."/>
            <person name="Sakai Y."/>
            <person name="Cavaletti L."/>
            <person name="Monciardini P."/>
            <person name="Donadio S."/>
        </authorList>
    </citation>
    <scope>NUCLEOTIDE SEQUENCE</scope>
    <source>
        <strain evidence="5">ID150040</strain>
    </source>
</reference>
<name>A0A8J3IRM2_9CHLR</name>
<accession>A0A8J3IRM2</accession>
<evidence type="ECO:0000256" key="1">
    <source>
        <dbReference type="ARBA" id="ARBA00006484"/>
    </source>
</evidence>
<evidence type="ECO:0000259" key="4">
    <source>
        <dbReference type="SMART" id="SM00822"/>
    </source>
</evidence>
<comment type="caution">
    <text evidence="5">The sequence shown here is derived from an EMBL/GenBank/DDBJ whole genome shotgun (WGS) entry which is preliminary data.</text>
</comment>
<dbReference type="PANTHER" id="PTHR43976:SF16">
    <property type="entry name" value="SHORT-CHAIN DEHYDROGENASE_REDUCTASE FAMILY PROTEIN"/>
    <property type="match status" value="1"/>
</dbReference>
<dbReference type="RefSeq" id="WP_220206295.1">
    <property type="nucleotide sequence ID" value="NZ_BNJK01000001.1"/>
</dbReference>
<dbReference type="AlphaFoldDB" id="A0A8J3IRM2"/>